<dbReference type="EMBL" id="CACRSW010000027">
    <property type="protein sequence ID" value="VYT08655.1"/>
    <property type="molecule type" value="Genomic_DNA"/>
</dbReference>
<dbReference type="RefSeq" id="WP_156329268.1">
    <property type="nucleotide sequence ID" value="NZ_CACRSW010000027.1"/>
</dbReference>
<sequence>MDINTNNIDNQKENLLKNIDVEPDSLGMNHYLSYVKVYKSPLEEVSKNLLISNIDTKALKNFHNVSESYIKAFTPLTDYYKSVINFSSIKPTIEKAIKVTMISNNIDFSNFTKEISKSFIVDENYSNIIENIKNLTYSSLIGTKFIEKMDFNIPNIGMESSVRISNSLKELLRTYPVKIDIDIPSLEESLDQTDVNFSKPSEMTIFILDNTENAESITVEEAEIIDSLIESKDENEIIEIHKKILERFEIDNIKLISYVLLISFVILSYSNPKIREFLLETISEILLAPSIMDMCNRTKKILKPKDNETSKNDKIDKE</sequence>
<gene>
    <name evidence="1" type="ORF">AVLFYP127_00788</name>
</gene>
<reference evidence="1" key="1">
    <citation type="submission" date="2019-11" db="EMBL/GenBank/DDBJ databases">
        <authorList>
            <person name="Feng L."/>
        </authorList>
    </citation>
    <scope>NUCLEOTIDE SEQUENCE</scope>
    <source>
        <strain evidence="1">AvaginalisLFYP127</strain>
    </source>
</reference>
<proteinExistence type="predicted"/>
<protein>
    <submittedName>
        <fullName evidence="1">Uncharacterized protein</fullName>
    </submittedName>
</protein>
<name>A0A6N2TSR4_9FIRM</name>
<evidence type="ECO:0000313" key="1">
    <source>
        <dbReference type="EMBL" id="VYT08655.1"/>
    </source>
</evidence>
<dbReference type="AlphaFoldDB" id="A0A6N2TSR4"/>
<organism evidence="1">
    <name type="scientific">Anaerococcus vaginalis</name>
    <dbReference type="NCBI Taxonomy" id="33037"/>
    <lineage>
        <taxon>Bacteria</taxon>
        <taxon>Bacillati</taxon>
        <taxon>Bacillota</taxon>
        <taxon>Tissierellia</taxon>
        <taxon>Tissierellales</taxon>
        <taxon>Peptoniphilaceae</taxon>
        <taxon>Anaerococcus</taxon>
    </lineage>
</organism>
<accession>A0A6N2TSR4</accession>